<name>A0ABQ8TUY1_PERAM</name>
<reference evidence="1 2" key="1">
    <citation type="journal article" date="2022" name="Allergy">
        <title>Genome assembly and annotation of Periplaneta americana reveal a comprehensive cockroach allergen profile.</title>
        <authorList>
            <person name="Wang L."/>
            <person name="Xiong Q."/>
            <person name="Saelim N."/>
            <person name="Wang L."/>
            <person name="Nong W."/>
            <person name="Wan A.T."/>
            <person name="Shi M."/>
            <person name="Liu X."/>
            <person name="Cao Q."/>
            <person name="Hui J.H.L."/>
            <person name="Sookrung N."/>
            <person name="Leung T.F."/>
            <person name="Tungtrongchitr A."/>
            <person name="Tsui S.K.W."/>
        </authorList>
    </citation>
    <scope>NUCLEOTIDE SEQUENCE [LARGE SCALE GENOMIC DNA]</scope>
    <source>
        <strain evidence="1">PWHHKU_190912</strain>
    </source>
</reference>
<protein>
    <submittedName>
        <fullName evidence="1">Uncharacterized protein</fullName>
    </submittedName>
</protein>
<evidence type="ECO:0000313" key="2">
    <source>
        <dbReference type="Proteomes" id="UP001148838"/>
    </source>
</evidence>
<dbReference type="Proteomes" id="UP001148838">
    <property type="component" value="Unassembled WGS sequence"/>
</dbReference>
<organism evidence="1 2">
    <name type="scientific">Periplaneta americana</name>
    <name type="common">American cockroach</name>
    <name type="synonym">Blatta americana</name>
    <dbReference type="NCBI Taxonomy" id="6978"/>
    <lineage>
        <taxon>Eukaryota</taxon>
        <taxon>Metazoa</taxon>
        <taxon>Ecdysozoa</taxon>
        <taxon>Arthropoda</taxon>
        <taxon>Hexapoda</taxon>
        <taxon>Insecta</taxon>
        <taxon>Pterygota</taxon>
        <taxon>Neoptera</taxon>
        <taxon>Polyneoptera</taxon>
        <taxon>Dictyoptera</taxon>
        <taxon>Blattodea</taxon>
        <taxon>Blattoidea</taxon>
        <taxon>Blattidae</taxon>
        <taxon>Blattinae</taxon>
        <taxon>Periplaneta</taxon>
    </lineage>
</organism>
<evidence type="ECO:0000313" key="1">
    <source>
        <dbReference type="EMBL" id="KAJ4449931.1"/>
    </source>
</evidence>
<keyword evidence="2" id="KW-1185">Reference proteome</keyword>
<proteinExistence type="predicted"/>
<gene>
    <name evidence="1" type="ORF">ANN_01338</name>
</gene>
<sequence>MNLAVKSVVSGTVSVRGSAALFKLPYFTLKDRVNISKFDFPMEEKKPYRPADHPTAFSPEEELDFTTRLKDLAARGFGCTPEQIRRAAFTYATTINIKHPWDMENMIPGRD</sequence>
<comment type="caution">
    <text evidence="1">The sequence shown here is derived from an EMBL/GenBank/DDBJ whole genome shotgun (WGS) entry which is preliminary data.</text>
</comment>
<accession>A0ABQ8TUY1</accession>
<dbReference type="EMBL" id="JAJSOF020000003">
    <property type="protein sequence ID" value="KAJ4449931.1"/>
    <property type="molecule type" value="Genomic_DNA"/>
</dbReference>